<dbReference type="Proteomes" id="UP000524450">
    <property type="component" value="Unassembled WGS sequence"/>
</dbReference>
<evidence type="ECO:0000313" key="2">
    <source>
        <dbReference type="Proteomes" id="UP000524450"/>
    </source>
</evidence>
<organism evidence="1 2">
    <name type="scientific">Variovorax guangxiensis</name>
    <dbReference type="NCBI Taxonomy" id="1775474"/>
    <lineage>
        <taxon>Bacteria</taxon>
        <taxon>Pseudomonadati</taxon>
        <taxon>Pseudomonadota</taxon>
        <taxon>Betaproteobacteria</taxon>
        <taxon>Burkholderiales</taxon>
        <taxon>Comamonadaceae</taxon>
        <taxon>Variovorax</taxon>
    </lineage>
</organism>
<reference evidence="1 2" key="1">
    <citation type="submission" date="2020-08" db="EMBL/GenBank/DDBJ databases">
        <title>Genomic Encyclopedia of Type Strains, Phase IV (KMG-V): Genome sequencing to study the core and pangenomes of soil and plant-associated prokaryotes.</title>
        <authorList>
            <person name="Whitman W."/>
        </authorList>
    </citation>
    <scope>NUCLEOTIDE SEQUENCE [LARGE SCALE GENOMIC DNA]</scope>
    <source>
        <strain evidence="1 2">34/80</strain>
    </source>
</reference>
<evidence type="ECO:0000313" key="1">
    <source>
        <dbReference type="EMBL" id="MBB4225014.1"/>
    </source>
</evidence>
<protein>
    <submittedName>
        <fullName evidence="1">Uncharacterized protein</fullName>
    </submittedName>
</protein>
<sequence length="89" mass="10206">MKFDGSPAEFIQFSYPDEPNWSEVPDDVLVELVKTYFQEPSCAGLALGQLRTRRNTKTTNLAEWLLRQDDADQWLKASAADVLDRDQRS</sequence>
<gene>
    <name evidence="1" type="ORF">GGD71_005823</name>
</gene>
<proteinExistence type="predicted"/>
<dbReference type="RefSeq" id="WP_184641875.1">
    <property type="nucleotide sequence ID" value="NZ_JACIFZ010000010.1"/>
</dbReference>
<name>A0A840FXL8_9BURK</name>
<dbReference type="AlphaFoldDB" id="A0A840FXL8"/>
<dbReference type="EMBL" id="JACIFZ010000010">
    <property type="protein sequence ID" value="MBB4225014.1"/>
    <property type="molecule type" value="Genomic_DNA"/>
</dbReference>
<comment type="caution">
    <text evidence="1">The sequence shown here is derived from an EMBL/GenBank/DDBJ whole genome shotgun (WGS) entry which is preliminary data.</text>
</comment>
<accession>A0A840FXL8</accession>